<proteinExistence type="predicted"/>
<evidence type="ECO:0000313" key="1">
    <source>
        <dbReference type="EMBL" id="MFC5865532.1"/>
    </source>
</evidence>
<dbReference type="EMBL" id="JBHSPH010000020">
    <property type="protein sequence ID" value="MFC5865532.1"/>
    <property type="molecule type" value="Genomic_DNA"/>
</dbReference>
<gene>
    <name evidence="1" type="ORF">ACFPT7_24715</name>
</gene>
<sequence length="71" mass="7985">MSGGENREAIRTGKAQEDKTMNLMYFGFASVNVRGPATGQLYHFSKTNPVQAVDVRDAAPILKTRLFRRIR</sequence>
<organism evidence="1 2">
    <name type="scientific">Acidicapsa dinghuensis</name>
    <dbReference type="NCBI Taxonomy" id="2218256"/>
    <lineage>
        <taxon>Bacteria</taxon>
        <taxon>Pseudomonadati</taxon>
        <taxon>Acidobacteriota</taxon>
        <taxon>Terriglobia</taxon>
        <taxon>Terriglobales</taxon>
        <taxon>Acidobacteriaceae</taxon>
        <taxon>Acidicapsa</taxon>
    </lineage>
</organism>
<dbReference type="Proteomes" id="UP001596091">
    <property type="component" value="Unassembled WGS sequence"/>
</dbReference>
<reference evidence="2" key="1">
    <citation type="journal article" date="2019" name="Int. J. Syst. Evol. Microbiol.">
        <title>The Global Catalogue of Microorganisms (GCM) 10K type strain sequencing project: providing services to taxonomists for standard genome sequencing and annotation.</title>
        <authorList>
            <consortium name="The Broad Institute Genomics Platform"/>
            <consortium name="The Broad Institute Genome Sequencing Center for Infectious Disease"/>
            <person name="Wu L."/>
            <person name="Ma J."/>
        </authorList>
    </citation>
    <scope>NUCLEOTIDE SEQUENCE [LARGE SCALE GENOMIC DNA]</scope>
    <source>
        <strain evidence="2">JCM 4087</strain>
    </source>
</reference>
<accession>A0ABW1EP03</accession>
<comment type="caution">
    <text evidence="1">The sequence shown here is derived from an EMBL/GenBank/DDBJ whole genome shotgun (WGS) entry which is preliminary data.</text>
</comment>
<protein>
    <submittedName>
        <fullName evidence="1">Uncharacterized protein</fullName>
    </submittedName>
</protein>
<name>A0ABW1EP03_9BACT</name>
<dbReference type="RefSeq" id="WP_263341755.1">
    <property type="nucleotide sequence ID" value="NZ_JAGSYH010000008.1"/>
</dbReference>
<evidence type="ECO:0000313" key="2">
    <source>
        <dbReference type="Proteomes" id="UP001596091"/>
    </source>
</evidence>
<keyword evidence="2" id="KW-1185">Reference proteome</keyword>